<accession>A0AAE6IJE2</accession>
<evidence type="ECO:0000313" key="11">
    <source>
        <dbReference type="Proteomes" id="UP000321332"/>
    </source>
</evidence>
<dbReference type="InterPro" id="IPR050187">
    <property type="entry name" value="Lipid_Phosphate_FormReg"/>
</dbReference>
<dbReference type="PROSITE" id="PS50146">
    <property type="entry name" value="DAGK"/>
    <property type="match status" value="1"/>
</dbReference>
<evidence type="ECO:0000256" key="7">
    <source>
        <dbReference type="ARBA" id="ARBA00023209"/>
    </source>
</evidence>
<dbReference type="InterPro" id="IPR016064">
    <property type="entry name" value="NAD/diacylglycerol_kinase_sf"/>
</dbReference>
<dbReference type="Pfam" id="PF00781">
    <property type="entry name" value="DAGK_cat"/>
    <property type="match status" value="1"/>
</dbReference>
<organism evidence="10 11">
    <name type="scientific">Leuconostoc carnosum</name>
    <dbReference type="NCBI Taxonomy" id="1252"/>
    <lineage>
        <taxon>Bacteria</taxon>
        <taxon>Bacillati</taxon>
        <taxon>Bacillota</taxon>
        <taxon>Bacilli</taxon>
        <taxon>Lactobacillales</taxon>
        <taxon>Lactobacillaceae</taxon>
        <taxon>Leuconostoc</taxon>
    </lineage>
</organism>
<proteinExistence type="inferred from homology"/>
<evidence type="ECO:0000256" key="3">
    <source>
        <dbReference type="ARBA" id="ARBA00022679"/>
    </source>
</evidence>
<dbReference type="SMART" id="SM00046">
    <property type="entry name" value="DAGKc"/>
    <property type="match status" value="1"/>
</dbReference>
<keyword evidence="4" id="KW-0547">Nucleotide-binding</keyword>
<evidence type="ECO:0000313" key="10">
    <source>
        <dbReference type="EMBL" id="QEA33165.1"/>
    </source>
</evidence>
<keyword evidence="8" id="KW-1208">Phospholipid metabolism</keyword>
<keyword evidence="7" id="KW-0443">Lipid metabolism</keyword>
<dbReference type="InterPro" id="IPR017438">
    <property type="entry name" value="ATP-NAD_kinase_N"/>
</dbReference>
<dbReference type="GO" id="GO:0005524">
    <property type="term" value="F:ATP binding"/>
    <property type="evidence" value="ECO:0007669"/>
    <property type="project" value="UniProtKB-KW"/>
</dbReference>
<feature type="domain" description="DAGKc" evidence="9">
    <location>
        <begin position="1"/>
        <end position="132"/>
    </location>
</feature>
<dbReference type="GO" id="GO:0016301">
    <property type="term" value="F:kinase activity"/>
    <property type="evidence" value="ECO:0007669"/>
    <property type="project" value="UniProtKB-KW"/>
</dbReference>
<keyword evidence="5 10" id="KW-0418">Kinase</keyword>
<keyword evidence="7" id="KW-0594">Phospholipid biosynthesis</keyword>
<evidence type="ECO:0000256" key="5">
    <source>
        <dbReference type="ARBA" id="ARBA00022777"/>
    </source>
</evidence>
<dbReference type="PANTHER" id="PTHR12358">
    <property type="entry name" value="SPHINGOSINE KINASE"/>
    <property type="match status" value="1"/>
</dbReference>
<dbReference type="AlphaFoldDB" id="A0AAE6IJE2"/>
<evidence type="ECO:0000256" key="2">
    <source>
        <dbReference type="ARBA" id="ARBA00005983"/>
    </source>
</evidence>
<evidence type="ECO:0000259" key="9">
    <source>
        <dbReference type="PROSITE" id="PS50146"/>
    </source>
</evidence>
<keyword evidence="6" id="KW-0067">ATP-binding</keyword>
<reference evidence="10 11" key="1">
    <citation type="submission" date="2019-06" db="EMBL/GenBank/DDBJ databases">
        <title>Genome analyses of bacteria isolated from kimchi.</title>
        <authorList>
            <person name="Lee S."/>
            <person name="Ahn S."/>
            <person name="Roh S."/>
        </authorList>
    </citation>
    <scope>NUCLEOTIDE SEQUENCE [LARGE SCALE GENOMIC DNA]</scope>
    <source>
        <strain evidence="10 11">CBA3620</strain>
    </source>
</reference>
<evidence type="ECO:0000256" key="6">
    <source>
        <dbReference type="ARBA" id="ARBA00022840"/>
    </source>
</evidence>
<sequence>MPNFYVINNPCAGGGEQSNIINDVKKMPNIVAWHDTKYRGHAVKLAKHFAKTLQDNKAVILVIGGDGSLHETLNGLLQASRAVAIPLAYIPTGSGNDFARGAHIGSASEALHHLKSIHQSQILTIGRIDGDIPRQTTKYFINSLGIGLDAAVVSLTNNGKLKHYLNAIGLGSMSYLPAILSAFTHQEAFQMTIINGDQYIQIPSAFLVALTNQPYFGGGIAILPGADLHETQLDIVIAEKMSFFKFLRMFAALKKDGSHLKFHTVHHIKLLPNAQIHVRNIQPSQIDGENLGIGTYEFTVNHQEYPFWL</sequence>
<dbReference type="Gene3D" id="2.60.200.40">
    <property type="match status" value="1"/>
</dbReference>
<dbReference type="GO" id="GO:0008654">
    <property type="term" value="P:phospholipid biosynthetic process"/>
    <property type="evidence" value="ECO:0007669"/>
    <property type="project" value="UniProtKB-KW"/>
</dbReference>
<evidence type="ECO:0000256" key="8">
    <source>
        <dbReference type="ARBA" id="ARBA00023264"/>
    </source>
</evidence>
<name>A0AAE6IJE2_LEUCA</name>
<protein>
    <submittedName>
        <fullName evidence="10">Diacylglycerol kinase family lipid kinase</fullName>
    </submittedName>
</protein>
<comment type="similarity">
    <text evidence="2">Belongs to the diacylglycerol/lipid kinase family.</text>
</comment>
<dbReference type="SUPFAM" id="SSF111331">
    <property type="entry name" value="NAD kinase/diacylglycerol kinase-like"/>
    <property type="match status" value="1"/>
</dbReference>
<dbReference type="Pfam" id="PF19279">
    <property type="entry name" value="YegS_C"/>
    <property type="match status" value="1"/>
</dbReference>
<dbReference type="PANTHER" id="PTHR12358:SF54">
    <property type="entry name" value="SPHINGOSINE KINASE RELATED PROTEIN"/>
    <property type="match status" value="1"/>
</dbReference>
<dbReference type="EMBL" id="CP042374">
    <property type="protein sequence ID" value="QEA33165.1"/>
    <property type="molecule type" value="Genomic_DNA"/>
</dbReference>
<dbReference type="RefSeq" id="WP_147000373.1">
    <property type="nucleotide sequence ID" value="NZ_CP042374.1"/>
</dbReference>
<keyword evidence="7" id="KW-0444">Lipid biosynthesis</keyword>
<dbReference type="Gene3D" id="3.40.50.10330">
    <property type="entry name" value="Probable inorganic polyphosphate/atp-NAD kinase, domain 1"/>
    <property type="match status" value="1"/>
</dbReference>
<dbReference type="InterPro" id="IPR045540">
    <property type="entry name" value="YegS/DAGK_C"/>
</dbReference>
<evidence type="ECO:0000256" key="1">
    <source>
        <dbReference type="ARBA" id="ARBA00001946"/>
    </source>
</evidence>
<evidence type="ECO:0000256" key="4">
    <source>
        <dbReference type="ARBA" id="ARBA00022741"/>
    </source>
</evidence>
<dbReference type="Proteomes" id="UP000321332">
    <property type="component" value="Chromosome"/>
</dbReference>
<comment type="cofactor">
    <cofactor evidence="1">
        <name>Mg(2+)</name>
        <dbReference type="ChEBI" id="CHEBI:18420"/>
    </cofactor>
</comment>
<keyword evidence="3" id="KW-0808">Transferase</keyword>
<dbReference type="GeneID" id="61186672"/>
<gene>
    <name evidence="10" type="ORF">FGL89_02875</name>
</gene>
<dbReference type="InterPro" id="IPR001206">
    <property type="entry name" value="Diacylglycerol_kinase_cat_dom"/>
</dbReference>